<sequence>MIKITIGIDVKNPKEVAMNHGIPGFIPNELIKGKVEDEIKNEIVKKLKVAIFEELRRNGVESKIDIR</sequence>
<reference evidence="1" key="1">
    <citation type="submission" date="2021-01" db="EMBL/GenBank/DDBJ databases">
        <title>Genome public.</title>
        <authorList>
            <person name="Liu C."/>
            <person name="Sun Q."/>
        </authorList>
    </citation>
    <scope>NUCLEOTIDE SEQUENCE</scope>
    <source>
        <strain evidence="1">YIM B02565</strain>
    </source>
</reference>
<evidence type="ECO:0000313" key="1">
    <source>
        <dbReference type="EMBL" id="MBL4932859.1"/>
    </source>
</evidence>
<gene>
    <name evidence="1" type="ORF">JK634_13685</name>
</gene>
<dbReference type="EMBL" id="JAESWA010000023">
    <property type="protein sequence ID" value="MBL4932859.1"/>
    <property type="molecule type" value="Genomic_DNA"/>
</dbReference>
<evidence type="ECO:0000313" key="2">
    <source>
        <dbReference type="Proteomes" id="UP000623681"/>
    </source>
</evidence>
<keyword evidence="2" id="KW-1185">Reference proteome</keyword>
<dbReference type="AlphaFoldDB" id="A0A937FFH0"/>
<name>A0A937FFH0_9CLOT</name>
<proteinExistence type="predicted"/>
<dbReference type="Proteomes" id="UP000623681">
    <property type="component" value="Unassembled WGS sequence"/>
</dbReference>
<dbReference type="RefSeq" id="WP_202768245.1">
    <property type="nucleotide sequence ID" value="NZ_JAESWA010000023.1"/>
</dbReference>
<accession>A0A937FFH0</accession>
<organism evidence="1 2">
    <name type="scientific">Clostridium paridis</name>
    <dbReference type="NCBI Taxonomy" id="2803863"/>
    <lineage>
        <taxon>Bacteria</taxon>
        <taxon>Bacillati</taxon>
        <taxon>Bacillota</taxon>
        <taxon>Clostridia</taxon>
        <taxon>Eubacteriales</taxon>
        <taxon>Clostridiaceae</taxon>
        <taxon>Clostridium</taxon>
    </lineage>
</organism>
<protein>
    <submittedName>
        <fullName evidence="1">Uncharacterized protein</fullName>
    </submittedName>
</protein>
<comment type="caution">
    <text evidence="1">The sequence shown here is derived from an EMBL/GenBank/DDBJ whole genome shotgun (WGS) entry which is preliminary data.</text>
</comment>